<evidence type="ECO:0008006" key="4">
    <source>
        <dbReference type="Google" id="ProtNLM"/>
    </source>
</evidence>
<dbReference type="RefSeq" id="WP_089681324.1">
    <property type="nucleotide sequence ID" value="NZ_FNFO01000003.1"/>
</dbReference>
<keyword evidence="1" id="KW-0472">Membrane</keyword>
<evidence type="ECO:0000313" key="2">
    <source>
        <dbReference type="EMBL" id="SDK69545.1"/>
    </source>
</evidence>
<gene>
    <name evidence="2" type="ORF">SAMN05421823_103308</name>
</gene>
<keyword evidence="1" id="KW-1133">Transmembrane helix</keyword>
<evidence type="ECO:0000256" key="1">
    <source>
        <dbReference type="SAM" id="Phobius"/>
    </source>
</evidence>
<accession>A0A1G9E094</accession>
<dbReference type="STRING" id="1075417.SAMN05421823_103308"/>
<reference evidence="2 3" key="1">
    <citation type="submission" date="2016-10" db="EMBL/GenBank/DDBJ databases">
        <authorList>
            <person name="de Groot N.N."/>
        </authorList>
    </citation>
    <scope>NUCLEOTIDE SEQUENCE [LARGE SCALE GENOMIC DNA]</scope>
    <source>
        <strain evidence="2 3">DSM 25186</strain>
    </source>
</reference>
<organism evidence="2 3">
    <name type="scientific">Catalinimonas alkaloidigena</name>
    <dbReference type="NCBI Taxonomy" id="1075417"/>
    <lineage>
        <taxon>Bacteria</taxon>
        <taxon>Pseudomonadati</taxon>
        <taxon>Bacteroidota</taxon>
        <taxon>Cytophagia</taxon>
        <taxon>Cytophagales</taxon>
        <taxon>Catalimonadaceae</taxon>
        <taxon>Catalinimonas</taxon>
    </lineage>
</organism>
<keyword evidence="3" id="KW-1185">Reference proteome</keyword>
<sequence length="200" mass="23200">MLRKIIRWAIVLFLIYLAYYHLPRLWRPDPSPQNVTTTHHTLVEKIEALGRMELVRYHFTDVIDHEVVREWFLPNAQVHLLVRGEAIGCIDFAKLDSSDVQIVGDTVLVQLPAPEICSHRIDHQRSRVLDVEYQPMNQGKLVDEAYRRAEREILNAALKDEILKETEENADKVLRPMLETLSGRTVILRFAPAPVPIRPQ</sequence>
<protein>
    <recommendedName>
        <fullName evidence="4">DUF4230 domain-containing protein</fullName>
    </recommendedName>
</protein>
<dbReference type="InterPro" id="IPR025324">
    <property type="entry name" value="DUF4230"/>
</dbReference>
<dbReference type="AlphaFoldDB" id="A0A1G9E094"/>
<evidence type="ECO:0000313" key="3">
    <source>
        <dbReference type="Proteomes" id="UP000198510"/>
    </source>
</evidence>
<keyword evidence="1" id="KW-0812">Transmembrane</keyword>
<dbReference type="OrthoDB" id="791023at2"/>
<dbReference type="Pfam" id="PF14014">
    <property type="entry name" value="DUF4230"/>
    <property type="match status" value="1"/>
</dbReference>
<dbReference type="Proteomes" id="UP000198510">
    <property type="component" value="Unassembled WGS sequence"/>
</dbReference>
<dbReference type="EMBL" id="FNFO01000003">
    <property type="protein sequence ID" value="SDK69545.1"/>
    <property type="molecule type" value="Genomic_DNA"/>
</dbReference>
<name>A0A1G9E094_9BACT</name>
<proteinExistence type="predicted"/>
<feature type="transmembrane region" description="Helical" evidence="1">
    <location>
        <begin position="5"/>
        <end position="22"/>
    </location>
</feature>